<evidence type="ECO:0000313" key="2">
    <source>
        <dbReference type="Proteomes" id="UP000199592"/>
    </source>
</evidence>
<dbReference type="AlphaFoldDB" id="A0A1H2R8Z2"/>
<keyword evidence="2" id="KW-1185">Reference proteome</keyword>
<dbReference type="Proteomes" id="UP000199592">
    <property type="component" value="Unassembled WGS sequence"/>
</dbReference>
<dbReference type="EMBL" id="FNMY01000001">
    <property type="protein sequence ID" value="SDW15956.1"/>
    <property type="molecule type" value="Genomic_DNA"/>
</dbReference>
<proteinExistence type="predicted"/>
<dbReference type="STRING" id="1073328.SAMN05216294_1888"/>
<sequence length="365" mass="42839">MEKSTLKLTRKIQILIDLPTKDEKKEALDKLYQWQNRCFRAANLIVTHLYIQEMIREFFYLSEGIKYKLADEKKDEQGILNRSRINTTYRVVSDRFKGEIPTNILSNLNQALISSFKKNRPEYWSGERSLKNFRRDMAFPFDLEGMSGLHYNEEKKAFCFSLFQIPFKTYLGKDFTDKRTLLERVVEGKTKLCTSHIKLKEGKIFLLAVFEIEKENHELRPEIIAEASLSLEYPIVVKVGKARLTIGTKEEFLYRRLAIQSAHKRAKIGATYSKSGKGIKRKLKAVDRLGQTERKYVHNRLHVYSRRLIDFCVKHRAGTLILLNQEEKTEIAKEEGFVLRNWSYHDLMTKIEYKAKKAGLELIID</sequence>
<dbReference type="RefSeq" id="WP_090294725.1">
    <property type="nucleotide sequence ID" value="NZ_FNKI01000002.1"/>
</dbReference>
<reference evidence="2" key="1">
    <citation type="submission" date="2016-10" db="EMBL/GenBank/DDBJ databases">
        <authorList>
            <person name="Varghese N."/>
            <person name="Submissions S."/>
        </authorList>
    </citation>
    <scope>NUCLEOTIDE SEQUENCE [LARGE SCALE GENOMIC DNA]</scope>
    <source>
        <strain evidence="2">DSM 25030</strain>
    </source>
</reference>
<evidence type="ECO:0008006" key="3">
    <source>
        <dbReference type="Google" id="ProtNLM"/>
    </source>
</evidence>
<accession>A0A1H2R8Z2</accession>
<dbReference type="OrthoDB" id="1404787at2"/>
<evidence type="ECO:0000313" key="1">
    <source>
        <dbReference type="EMBL" id="SDW15956.1"/>
    </source>
</evidence>
<name>A0A1H2R8Z2_9FLAO</name>
<protein>
    <recommendedName>
        <fullName evidence="3">Transposase</fullName>
    </recommendedName>
</protein>
<gene>
    <name evidence="1" type="ORF">SAMN04487892_0540</name>
</gene>
<organism evidence="1 2">
    <name type="scientific">Flagellimonas zhangzhouensis</name>
    <dbReference type="NCBI Taxonomy" id="1073328"/>
    <lineage>
        <taxon>Bacteria</taxon>
        <taxon>Pseudomonadati</taxon>
        <taxon>Bacteroidota</taxon>
        <taxon>Flavobacteriia</taxon>
        <taxon>Flavobacteriales</taxon>
        <taxon>Flavobacteriaceae</taxon>
        <taxon>Flagellimonas</taxon>
    </lineage>
</organism>